<dbReference type="HAMAP" id="MF_00823">
    <property type="entry name" value="AcetylCoA_CT_alpha"/>
    <property type="match status" value="1"/>
</dbReference>
<evidence type="ECO:0000259" key="21">
    <source>
        <dbReference type="PROSITE" id="PS50989"/>
    </source>
</evidence>
<dbReference type="InterPro" id="IPR011763">
    <property type="entry name" value="COA_CT_C"/>
</dbReference>
<evidence type="ECO:0000256" key="3">
    <source>
        <dbReference type="ARBA" id="ARBA00006276"/>
    </source>
</evidence>
<evidence type="ECO:0000313" key="23">
    <source>
        <dbReference type="Proteomes" id="UP000624709"/>
    </source>
</evidence>
<keyword evidence="13 17" id="KW-0443">Lipid metabolism</keyword>
<comment type="function">
    <text evidence="15 18">Component of the acetyl coenzyme A carboxylase (ACC) complex. Biotin carboxylase (BC) catalyzes the carboxylation of biotin on its carrier protein (BCCP) and then the CO(2) group is transferred by the transcarboxylase to acetyl-CoA to form malonyl-CoA.</text>
</comment>
<dbReference type="RefSeq" id="WP_203823637.1">
    <property type="nucleotide sequence ID" value="NZ_BAAATY010000005.1"/>
</dbReference>
<feature type="domain" description="CoA carboxyltransferase N-terminal" evidence="20">
    <location>
        <begin position="16"/>
        <end position="285"/>
    </location>
</feature>
<sequence>MTSTAVSTDRAADAVSWALCPGCRTVHLGNRLLRGLWVCPGCGHHLRITAAQRLDALFDPGSARLVDSSSTDTDPLGFSDTEPYPRRRERARRRTGMREAMLVATGTIHGQPLVAAVSDFRFLGGSMGVAVGDLLTRAAEIALARRVPLLMVTASGGARMQEGVLSLMQMARTTQALTRLDAAGILTVSLITDPTFGGVAASYATLADVILAEPGARLGFAGPRVIEQLLGKPLPTGFQTAEALRDQGHLDLVCPRGDQRALLGRLLALTAPAAPADRTGLDAGTVTDPEALHQRDPWQSVRRARDITRPTTADYAARVFTDFLELHGDRLTKDCPAIIGGLARLDGRPVVMVGTQKGHTAAELSARHFGMASPAGYRKAARLMRLAAKLGAPVVTLIDTPGAHAGIEAEAQGQALAIAENLRLLTELPVPVVAVITGEGGSGGALALAVADRVLMLANAVYSVISPEGCAAILWNDAAEAPRAAAALGVSAPDLLRLGVVDGVIPEPGGGAQTDHAAAAELLRAALTATLAELGDLSAGEIRCRRSRRFEAFGGLSSPRSDSMGME</sequence>
<evidence type="ECO:0000256" key="17">
    <source>
        <dbReference type="HAMAP-Rule" id="MF_00823"/>
    </source>
</evidence>
<reference evidence="22 23" key="1">
    <citation type="submission" date="2021-01" db="EMBL/GenBank/DDBJ databases">
        <title>Whole genome shotgun sequence of Actinoplanes palleronii NBRC 14916.</title>
        <authorList>
            <person name="Komaki H."/>
            <person name="Tamura T."/>
        </authorList>
    </citation>
    <scope>NUCLEOTIDE SEQUENCE [LARGE SCALE GENOMIC DNA]</scope>
    <source>
        <strain evidence="22 23">NBRC 14916</strain>
    </source>
</reference>
<comment type="caution">
    <text evidence="22">The sequence shown here is derived from an EMBL/GenBank/DDBJ whole genome shotgun (WGS) entry which is preliminary data.</text>
</comment>
<evidence type="ECO:0000256" key="7">
    <source>
        <dbReference type="ARBA" id="ARBA00022516"/>
    </source>
</evidence>
<evidence type="ECO:0000256" key="1">
    <source>
        <dbReference type="ARBA" id="ARBA00004496"/>
    </source>
</evidence>
<accession>A0ABQ4B164</accession>
<feature type="zinc finger region" description="C4-type" evidence="18">
    <location>
        <begin position="20"/>
        <end position="42"/>
    </location>
</feature>
<evidence type="ECO:0000256" key="12">
    <source>
        <dbReference type="ARBA" id="ARBA00022840"/>
    </source>
</evidence>
<dbReference type="PANTHER" id="PTHR42853:SF3">
    <property type="entry name" value="ACETYL-COENZYME A CARBOXYLASE CARBOXYL TRANSFERASE SUBUNIT ALPHA, CHLOROPLASTIC"/>
    <property type="match status" value="1"/>
</dbReference>
<evidence type="ECO:0000256" key="15">
    <source>
        <dbReference type="ARBA" id="ARBA00025280"/>
    </source>
</evidence>
<evidence type="ECO:0000256" key="14">
    <source>
        <dbReference type="ARBA" id="ARBA00023160"/>
    </source>
</evidence>
<evidence type="ECO:0000256" key="13">
    <source>
        <dbReference type="ARBA" id="ARBA00023098"/>
    </source>
</evidence>
<evidence type="ECO:0000313" key="22">
    <source>
        <dbReference type="EMBL" id="GIE64399.1"/>
    </source>
</evidence>
<dbReference type="PROSITE" id="PS50989">
    <property type="entry name" value="COA_CT_CTER"/>
    <property type="match status" value="1"/>
</dbReference>
<dbReference type="SUPFAM" id="SSF52096">
    <property type="entry name" value="ClpP/crotonase"/>
    <property type="match status" value="2"/>
</dbReference>
<evidence type="ECO:0000256" key="2">
    <source>
        <dbReference type="ARBA" id="ARBA00004956"/>
    </source>
</evidence>
<dbReference type="Gene3D" id="3.90.226.10">
    <property type="entry name" value="2-enoyl-CoA Hydratase, Chain A, domain 1"/>
    <property type="match status" value="2"/>
</dbReference>
<keyword evidence="23" id="KW-1185">Reference proteome</keyword>
<dbReference type="InterPro" id="IPR001095">
    <property type="entry name" value="Acetyl_CoA_COase_a_su"/>
</dbReference>
<evidence type="ECO:0000256" key="8">
    <source>
        <dbReference type="ARBA" id="ARBA00022679"/>
    </source>
</evidence>
<evidence type="ECO:0000256" key="18">
    <source>
        <dbReference type="HAMAP-Rule" id="MF_01395"/>
    </source>
</evidence>
<proteinExistence type="inferred from homology"/>
<keyword evidence="8 17" id="KW-0808">Transferase</keyword>
<gene>
    <name evidence="17" type="primary">accA</name>
    <name evidence="18" type="synonym">accD</name>
    <name evidence="22" type="ORF">Apa02nite_005070</name>
</gene>
<comment type="subcellular location">
    <subcellularLocation>
        <location evidence="1 17">Cytoplasm</location>
    </subcellularLocation>
</comment>
<dbReference type="InterPro" id="IPR029045">
    <property type="entry name" value="ClpP/crotonase-like_dom_sf"/>
</dbReference>
<feature type="binding site" evidence="18">
    <location>
        <position position="23"/>
    </location>
    <ligand>
        <name>Zn(2+)</name>
        <dbReference type="ChEBI" id="CHEBI:29105"/>
    </ligand>
</feature>
<dbReference type="PRINTS" id="PR01070">
    <property type="entry name" value="ACCCTRFRASEB"/>
</dbReference>
<protein>
    <recommendedName>
        <fullName evidence="17 18">Multifunctional fusion protein</fullName>
    </recommendedName>
    <domain>
        <recommendedName>
            <fullName evidence="17">Acetyl-coenzyme A carboxylase carboxyl transferase subunit alpha</fullName>
            <shortName evidence="17">ACCase subunit alpha</shortName>
            <shortName evidence="17">Acetyl-CoA carboxylase carboxyltransferase subunit alpha</shortName>
            <ecNumber evidence="17">2.1.3.15</ecNumber>
        </recommendedName>
    </domain>
    <domain>
        <recommendedName>
            <fullName evidence="18">Acetyl-coenzyme A carboxylase carboxyl transferase subunit beta</fullName>
            <shortName evidence="18">ACCase subunit beta</shortName>
            <shortName evidence="18">Acetyl-CoA carboxylase carboxyltransferase subunit beta</shortName>
        </recommendedName>
    </domain>
</protein>
<dbReference type="NCBIfam" id="NF041504">
    <property type="entry name" value="AccA_sub"/>
    <property type="match status" value="1"/>
</dbReference>
<evidence type="ECO:0000256" key="9">
    <source>
        <dbReference type="ARBA" id="ARBA00022741"/>
    </source>
</evidence>
<comment type="subunit">
    <text evidence="17">Acetyl-CoA carboxylase is a heterohexamer composed of biotin carboxyl carrier protein (AccB), biotin carboxylase (AccC) and two subunits each of ACCase subunit alpha (AccA) and ACCase subunit beta (AccD).</text>
</comment>
<evidence type="ECO:0000259" key="20">
    <source>
        <dbReference type="PROSITE" id="PS50980"/>
    </source>
</evidence>
<evidence type="ECO:0000256" key="10">
    <source>
        <dbReference type="ARBA" id="ARBA00022771"/>
    </source>
</evidence>
<dbReference type="InterPro" id="IPR000438">
    <property type="entry name" value="Acetyl_CoA_COase_Trfase_b_su"/>
</dbReference>
<evidence type="ECO:0000256" key="4">
    <source>
        <dbReference type="ARBA" id="ARBA00010284"/>
    </source>
</evidence>
<keyword evidence="12 17" id="KW-0067">ATP-binding</keyword>
<keyword evidence="18" id="KW-0862">Zinc</keyword>
<comment type="similarity">
    <text evidence="4">In the N-terminal section; belongs to the AccD/PCCB family.</text>
</comment>
<dbReference type="InterPro" id="IPR011762">
    <property type="entry name" value="COA_CT_N"/>
</dbReference>
<keyword evidence="10 18" id="KW-0863">Zinc-finger</keyword>
<comment type="similarity">
    <text evidence="17">Belongs to the AccA family.</text>
</comment>
<evidence type="ECO:0000256" key="5">
    <source>
        <dbReference type="ARBA" id="ARBA00011664"/>
    </source>
</evidence>
<evidence type="ECO:0000256" key="19">
    <source>
        <dbReference type="SAM" id="MobiDB-lite"/>
    </source>
</evidence>
<dbReference type="NCBIfam" id="TIGR00513">
    <property type="entry name" value="accA"/>
    <property type="match status" value="1"/>
</dbReference>
<keyword evidence="9 17" id="KW-0547">Nucleotide-binding</keyword>
<keyword evidence="18" id="KW-0479">Metal-binding</keyword>
<dbReference type="PANTHER" id="PTHR42853">
    <property type="entry name" value="ACETYL-COENZYME A CARBOXYLASE CARBOXYL TRANSFERASE SUBUNIT ALPHA"/>
    <property type="match status" value="1"/>
</dbReference>
<comment type="subunit">
    <text evidence="5">Acetyl-CoA carboxylase is a heterotetramer composed of biotin carboxyl carrier protein (AccB), biotin carboxylase (AccC) and two subunits of ACCase subunit beta/alpha.</text>
</comment>
<name>A0ABQ4B164_9ACTN</name>
<dbReference type="PROSITE" id="PS50980">
    <property type="entry name" value="COA_CT_NTER"/>
    <property type="match status" value="1"/>
</dbReference>
<comment type="function">
    <text evidence="17">Component of the acetyl coenzyme A carboxylase (ACC) complex. First, biotin carboxylase catalyzes the carboxylation of biotin on its carrier protein (BCCP) and then the CO(2) group is transferred by the carboxyltransferase to acetyl-CoA to form malonyl-CoA.</text>
</comment>
<feature type="binding site" evidence="18">
    <location>
        <position position="39"/>
    </location>
    <ligand>
        <name>Zn(2+)</name>
        <dbReference type="ChEBI" id="CHEBI:29105"/>
    </ligand>
</feature>
<organism evidence="22 23">
    <name type="scientific">Actinoplanes palleronii</name>
    <dbReference type="NCBI Taxonomy" id="113570"/>
    <lineage>
        <taxon>Bacteria</taxon>
        <taxon>Bacillati</taxon>
        <taxon>Actinomycetota</taxon>
        <taxon>Actinomycetes</taxon>
        <taxon>Micromonosporales</taxon>
        <taxon>Micromonosporaceae</taxon>
        <taxon>Actinoplanes</taxon>
    </lineage>
</organism>
<dbReference type="Proteomes" id="UP000624709">
    <property type="component" value="Unassembled WGS sequence"/>
</dbReference>
<comment type="similarity">
    <text evidence="3">In the C-terminal section; belongs to the AccA family.</text>
</comment>
<dbReference type="HAMAP" id="MF_01395">
    <property type="entry name" value="AcetylCoA_CT_beta"/>
    <property type="match status" value="1"/>
</dbReference>
<evidence type="ECO:0000256" key="11">
    <source>
        <dbReference type="ARBA" id="ARBA00022832"/>
    </source>
</evidence>
<comment type="catalytic activity">
    <reaction evidence="16 17">
        <text>N(6)-carboxybiotinyl-L-lysyl-[protein] + acetyl-CoA = N(6)-biotinyl-L-lysyl-[protein] + malonyl-CoA</text>
        <dbReference type="Rhea" id="RHEA:54728"/>
        <dbReference type="Rhea" id="RHEA-COMP:10505"/>
        <dbReference type="Rhea" id="RHEA-COMP:10506"/>
        <dbReference type="ChEBI" id="CHEBI:57288"/>
        <dbReference type="ChEBI" id="CHEBI:57384"/>
        <dbReference type="ChEBI" id="CHEBI:83144"/>
        <dbReference type="ChEBI" id="CHEBI:83145"/>
        <dbReference type="EC" id="2.1.3.15"/>
    </reaction>
</comment>
<feature type="binding site" evidence="18">
    <location>
        <position position="20"/>
    </location>
    <ligand>
        <name>Zn(2+)</name>
        <dbReference type="ChEBI" id="CHEBI:29105"/>
    </ligand>
</feature>
<feature type="binding site" evidence="18">
    <location>
        <position position="42"/>
    </location>
    <ligand>
        <name>Zn(2+)</name>
        <dbReference type="ChEBI" id="CHEBI:29105"/>
    </ligand>
</feature>
<comment type="pathway">
    <text evidence="2 17">Lipid metabolism; malonyl-CoA biosynthesis; malonyl-CoA from acetyl-CoA: step 1/1.</text>
</comment>
<keyword evidence="7 17" id="KW-0444">Lipid biosynthesis</keyword>
<dbReference type="EC" id="2.1.3.15" evidence="17"/>
<keyword evidence="11 17" id="KW-0276">Fatty acid metabolism</keyword>
<feature type="region of interest" description="Disordered" evidence="19">
    <location>
        <begin position="66"/>
        <end position="93"/>
    </location>
</feature>
<keyword evidence="14 17" id="KW-0275">Fatty acid biosynthesis</keyword>
<keyword evidence="6 17" id="KW-0963">Cytoplasm</keyword>
<dbReference type="Pfam" id="PF03255">
    <property type="entry name" value="ACCA"/>
    <property type="match status" value="1"/>
</dbReference>
<evidence type="ECO:0000256" key="6">
    <source>
        <dbReference type="ARBA" id="ARBA00022490"/>
    </source>
</evidence>
<comment type="similarity">
    <text evidence="18">Belongs to the AccD/PCCB family.</text>
</comment>
<evidence type="ECO:0000256" key="16">
    <source>
        <dbReference type="ARBA" id="ARBA00049152"/>
    </source>
</evidence>
<comment type="cofactor">
    <cofactor evidence="18">
        <name>Zn(2+)</name>
        <dbReference type="ChEBI" id="CHEBI:29105"/>
    </cofactor>
    <text evidence="18">Binds 1 zinc ion per subunit.</text>
</comment>
<feature type="domain" description="CoA carboxyltransferase C-terminal" evidence="21">
    <location>
        <begin position="285"/>
        <end position="533"/>
    </location>
</feature>
<dbReference type="EMBL" id="BOMS01000009">
    <property type="protein sequence ID" value="GIE64399.1"/>
    <property type="molecule type" value="Genomic_DNA"/>
</dbReference>